<evidence type="ECO:0000313" key="1">
    <source>
        <dbReference type="EMBL" id="KAH7923188.1"/>
    </source>
</evidence>
<sequence length="293" mass="31874">MVSSIVIAQARPCISALLIDISGTLMIGSTPTPGAVQALARLREARVSFRFCSNTSKESTDFLRKRMLEAGFDVPSSCKHKQEVWTSIGAVKGFMESKNLRRPYFLLSESAQQECTISPSYVADAPYDSVIVGLAPALFSYDYLNAAFRILMGEHESQKRIQSKREIPLIALHKARYLESSDNALSLGPGPFVAALENASGLRAEVIGKPSRNFFETVIGDFNSDELGPNDCVAVIGDDVQADLGDGAIDLNLWRILVKTGKYRAGDESRSGVHPPDEVCDSFASFVELFLAG</sequence>
<organism evidence="1 2">
    <name type="scientific">Leucogyrophana mollusca</name>
    <dbReference type="NCBI Taxonomy" id="85980"/>
    <lineage>
        <taxon>Eukaryota</taxon>
        <taxon>Fungi</taxon>
        <taxon>Dikarya</taxon>
        <taxon>Basidiomycota</taxon>
        <taxon>Agaricomycotina</taxon>
        <taxon>Agaricomycetes</taxon>
        <taxon>Agaricomycetidae</taxon>
        <taxon>Boletales</taxon>
        <taxon>Boletales incertae sedis</taxon>
        <taxon>Leucogyrophana</taxon>
    </lineage>
</organism>
<comment type="caution">
    <text evidence="1">The sequence shown here is derived from an EMBL/GenBank/DDBJ whole genome shotgun (WGS) entry which is preliminary data.</text>
</comment>
<name>A0ACB8BEC1_9AGAM</name>
<dbReference type="Proteomes" id="UP000790709">
    <property type="component" value="Unassembled WGS sequence"/>
</dbReference>
<gene>
    <name evidence="1" type="ORF">BV22DRAFT_1106226</name>
</gene>
<dbReference type="EMBL" id="MU266460">
    <property type="protein sequence ID" value="KAH7923188.1"/>
    <property type="molecule type" value="Genomic_DNA"/>
</dbReference>
<reference evidence="1" key="1">
    <citation type="journal article" date="2021" name="New Phytol.">
        <title>Evolutionary innovations through gain and loss of genes in the ectomycorrhizal Boletales.</title>
        <authorList>
            <person name="Wu G."/>
            <person name="Miyauchi S."/>
            <person name="Morin E."/>
            <person name="Kuo A."/>
            <person name="Drula E."/>
            <person name="Varga T."/>
            <person name="Kohler A."/>
            <person name="Feng B."/>
            <person name="Cao Y."/>
            <person name="Lipzen A."/>
            <person name="Daum C."/>
            <person name="Hundley H."/>
            <person name="Pangilinan J."/>
            <person name="Johnson J."/>
            <person name="Barry K."/>
            <person name="LaButti K."/>
            <person name="Ng V."/>
            <person name="Ahrendt S."/>
            <person name="Min B."/>
            <person name="Choi I.G."/>
            <person name="Park H."/>
            <person name="Plett J.M."/>
            <person name="Magnuson J."/>
            <person name="Spatafora J.W."/>
            <person name="Nagy L.G."/>
            <person name="Henrissat B."/>
            <person name="Grigoriev I.V."/>
            <person name="Yang Z.L."/>
            <person name="Xu J."/>
            <person name="Martin F.M."/>
        </authorList>
    </citation>
    <scope>NUCLEOTIDE SEQUENCE</scope>
    <source>
        <strain evidence="1">KUC20120723A-06</strain>
    </source>
</reference>
<accession>A0ACB8BEC1</accession>
<protein>
    <submittedName>
        <fullName evidence="1">Uncharacterized protein</fullName>
    </submittedName>
</protein>
<proteinExistence type="predicted"/>
<keyword evidence="2" id="KW-1185">Reference proteome</keyword>
<evidence type="ECO:0000313" key="2">
    <source>
        <dbReference type="Proteomes" id="UP000790709"/>
    </source>
</evidence>